<evidence type="ECO:0000256" key="5">
    <source>
        <dbReference type="ARBA" id="ARBA00022763"/>
    </source>
</evidence>
<keyword evidence="6" id="KW-0378">Hydrolase</keyword>
<evidence type="ECO:0000256" key="1">
    <source>
        <dbReference type="ARBA" id="ARBA00001946"/>
    </source>
</evidence>
<evidence type="ECO:0000256" key="7">
    <source>
        <dbReference type="ARBA" id="ARBA00022842"/>
    </source>
</evidence>
<comment type="catalytic activity">
    <reaction evidence="11">
        <text>Endonucleolytic cleavage at a junction such as a reciprocal single-stranded crossover between two homologous DNA duplexes (Holliday junction).</text>
        <dbReference type="EC" id="3.1.21.10"/>
    </reaction>
</comment>
<evidence type="ECO:0000256" key="4">
    <source>
        <dbReference type="ARBA" id="ARBA00022759"/>
    </source>
</evidence>
<evidence type="ECO:0000313" key="12">
    <source>
        <dbReference type="EMBL" id="AFV51246.1"/>
    </source>
</evidence>
<proteinExistence type="predicted"/>
<protein>
    <submittedName>
        <fullName evidence="12">Holliday junction resolvase</fullName>
    </submittedName>
</protein>
<dbReference type="Gene3D" id="3.40.1350.10">
    <property type="match status" value="1"/>
</dbReference>
<keyword evidence="3" id="KW-0479">Metal-binding</keyword>
<dbReference type="GO" id="GO:0046872">
    <property type="term" value="F:metal ion binding"/>
    <property type="evidence" value="ECO:0007669"/>
    <property type="project" value="UniProtKB-KW"/>
</dbReference>
<dbReference type="PANTHER" id="PTHR39651:SF1">
    <property type="entry name" value="HOLLIDAY JUNCTION RESOLVASE HJC"/>
    <property type="match status" value="1"/>
</dbReference>
<evidence type="ECO:0000313" key="13">
    <source>
        <dbReference type="Proteomes" id="UP000009199"/>
    </source>
</evidence>
<comment type="cofactor">
    <cofactor evidence="1">
        <name>Mg(2+)</name>
        <dbReference type="ChEBI" id="CHEBI:18420"/>
    </cofactor>
</comment>
<dbReference type="GO" id="GO:0003677">
    <property type="term" value="F:DNA binding"/>
    <property type="evidence" value="ECO:0007669"/>
    <property type="project" value="UniProtKB-KW"/>
</dbReference>
<keyword evidence="9" id="KW-0233">DNA recombination</keyword>
<evidence type="ECO:0000256" key="8">
    <source>
        <dbReference type="ARBA" id="ARBA00023125"/>
    </source>
</evidence>
<keyword evidence="7" id="KW-0460">Magnesium</keyword>
<dbReference type="InterPro" id="IPR011335">
    <property type="entry name" value="Restrct_endonuc-II-like"/>
</dbReference>
<dbReference type="Proteomes" id="UP000009199">
    <property type="component" value="Segment"/>
</dbReference>
<dbReference type="GO" id="GO:0008821">
    <property type="term" value="F:crossover junction DNA endonuclease activity"/>
    <property type="evidence" value="ECO:0007669"/>
    <property type="project" value="UniProtKB-EC"/>
</dbReference>
<dbReference type="InterPro" id="IPR014428">
    <property type="entry name" value="Hjc_arc"/>
</dbReference>
<keyword evidence="8" id="KW-0238">DNA-binding</keyword>
<dbReference type="SUPFAM" id="SSF52980">
    <property type="entry name" value="Restriction endonuclease-like"/>
    <property type="match status" value="1"/>
</dbReference>
<dbReference type="GO" id="GO:0006281">
    <property type="term" value="P:DNA repair"/>
    <property type="evidence" value="ECO:0007669"/>
    <property type="project" value="UniProtKB-KW"/>
</dbReference>
<name>K4NX80_9VIRU</name>
<evidence type="ECO:0000256" key="11">
    <source>
        <dbReference type="ARBA" id="ARBA00029354"/>
    </source>
</evidence>
<dbReference type="KEGG" id="vg:13997091"/>
<evidence type="ECO:0000256" key="3">
    <source>
        <dbReference type="ARBA" id="ARBA00022723"/>
    </source>
</evidence>
<evidence type="ECO:0000256" key="10">
    <source>
        <dbReference type="ARBA" id="ARBA00023204"/>
    </source>
</evidence>
<evidence type="ECO:0000256" key="6">
    <source>
        <dbReference type="ARBA" id="ARBA00022801"/>
    </source>
</evidence>
<accession>K4NX80</accession>
<organism evidence="12 13">
    <name type="scientific">Sulfolobales Mexican rod-shaped virus 1</name>
    <dbReference type="NCBI Taxonomy" id="2848122"/>
    <lineage>
        <taxon>Viruses</taxon>
        <taxon>Adnaviria</taxon>
        <taxon>Zilligvirae</taxon>
        <taxon>Taleaviricota</taxon>
        <taxon>Tokiviricetes</taxon>
        <taxon>Ligamenvirales</taxon>
        <taxon>Rudiviridae</taxon>
        <taxon>Mexirudivirus</taxon>
        <taxon>Mexirudivirus azufresense</taxon>
        <taxon>Mexirudivirus SMRV1</taxon>
    </lineage>
</organism>
<dbReference type="InterPro" id="IPR011856">
    <property type="entry name" value="tRNA_endonuc-like_dom_sf"/>
</dbReference>
<dbReference type="PIRSF" id="PIRSF004985">
    <property type="entry name" value="Hlld_jn_rslvs_ar"/>
    <property type="match status" value="1"/>
</dbReference>
<dbReference type="EMBL" id="JX944686">
    <property type="protein sequence ID" value="AFV51246.1"/>
    <property type="molecule type" value="Genomic_DNA"/>
</dbReference>
<sequence length="127" mass="14556">MTNIHASGKYYEYRALNYLTKHGFKAIRVPVSGAGKQPLPDIIATRSNIVYAIEVKSTSKNSITVDRDQIEKLFAFCDVFSFCRCQPAILVFFKSSREIRFVELSRDQREHSVRVSSTKFINERGSK</sequence>
<keyword evidence="4" id="KW-0255">Endonuclease</keyword>
<dbReference type="PANTHER" id="PTHR39651">
    <property type="entry name" value="HOLLIDAY JUNCTION RESOLVASE HJC"/>
    <property type="match status" value="1"/>
</dbReference>
<keyword evidence="2" id="KW-0540">Nuclease</keyword>
<keyword evidence="5" id="KW-0227">DNA damage</keyword>
<evidence type="ECO:0000256" key="2">
    <source>
        <dbReference type="ARBA" id="ARBA00022722"/>
    </source>
</evidence>
<dbReference type="Pfam" id="PF01870">
    <property type="entry name" value="Hjc"/>
    <property type="match status" value="1"/>
</dbReference>
<reference evidence="12 13" key="1">
    <citation type="journal article" date="2013" name="Genome Announc.">
        <title>Genome sequence of a novel archaeal rudivirus recovered from a mexican hot spring.</title>
        <authorList>
            <person name="Servin-Garciduenas L.E."/>
            <person name="Peng X."/>
            <person name="Garrett R.A."/>
            <person name="Martinez-Romero E."/>
        </authorList>
    </citation>
    <scope>NUCLEOTIDE SEQUENCE [LARGE SCALE GENOMIC DNA]</scope>
</reference>
<keyword evidence="10" id="KW-0234">DNA repair</keyword>
<dbReference type="OrthoDB" id="14179at10239"/>
<keyword evidence="13" id="KW-1185">Reference proteome</keyword>
<evidence type="ECO:0000256" key="9">
    <source>
        <dbReference type="ARBA" id="ARBA00023172"/>
    </source>
</evidence>
<dbReference type="InterPro" id="IPR002732">
    <property type="entry name" value="Hjc"/>
</dbReference>
<dbReference type="GO" id="GO:0006310">
    <property type="term" value="P:DNA recombination"/>
    <property type="evidence" value="ECO:0007669"/>
    <property type="project" value="UniProtKB-KW"/>
</dbReference>